<sequence length="287" mass="32800">MNGLEYELQPSPVPQALLEAIASGTVLQDQGPVKTIKVVFGEKNAVVRYGPHVHLGEVHAMNFIDCHAPPHSIPLVPILGVYKSDSSIYFDQPCLYIVTEWIENSQTLETAWTTLEETEKDDITTQLQSVLSTLRSLPASPQPPYIGSVGHLPCVDPLLQGVGPFDSLHGFSEAYTDVARPCFRGHYISIIERLLKKFETYRIVLTHGDLAMSNILVRKDAVRQRWEIVALIDWENSGWYPEHWEYVKLLASVRWKSDWALRAQSLLERQYDEDFLLDSRLRFYHRL</sequence>
<reference evidence="2 3" key="1">
    <citation type="journal article" date="2019" name="Nat. Ecol. Evol.">
        <title>Megaphylogeny resolves global patterns of mushroom evolution.</title>
        <authorList>
            <person name="Varga T."/>
            <person name="Krizsan K."/>
            <person name="Foldi C."/>
            <person name="Dima B."/>
            <person name="Sanchez-Garcia M."/>
            <person name="Sanchez-Ramirez S."/>
            <person name="Szollosi G.J."/>
            <person name="Szarkandi J.G."/>
            <person name="Papp V."/>
            <person name="Albert L."/>
            <person name="Andreopoulos W."/>
            <person name="Angelini C."/>
            <person name="Antonin V."/>
            <person name="Barry K.W."/>
            <person name="Bougher N.L."/>
            <person name="Buchanan P."/>
            <person name="Buyck B."/>
            <person name="Bense V."/>
            <person name="Catcheside P."/>
            <person name="Chovatia M."/>
            <person name="Cooper J."/>
            <person name="Damon W."/>
            <person name="Desjardin D."/>
            <person name="Finy P."/>
            <person name="Geml J."/>
            <person name="Haridas S."/>
            <person name="Hughes K."/>
            <person name="Justo A."/>
            <person name="Karasinski D."/>
            <person name="Kautmanova I."/>
            <person name="Kiss B."/>
            <person name="Kocsube S."/>
            <person name="Kotiranta H."/>
            <person name="LaButti K.M."/>
            <person name="Lechner B.E."/>
            <person name="Liimatainen K."/>
            <person name="Lipzen A."/>
            <person name="Lukacs Z."/>
            <person name="Mihaltcheva S."/>
            <person name="Morgado L.N."/>
            <person name="Niskanen T."/>
            <person name="Noordeloos M.E."/>
            <person name="Ohm R.A."/>
            <person name="Ortiz-Santana B."/>
            <person name="Ovrebo C."/>
            <person name="Racz N."/>
            <person name="Riley R."/>
            <person name="Savchenko A."/>
            <person name="Shiryaev A."/>
            <person name="Soop K."/>
            <person name="Spirin V."/>
            <person name="Szebenyi C."/>
            <person name="Tomsovsky M."/>
            <person name="Tulloss R.E."/>
            <person name="Uehling J."/>
            <person name="Grigoriev I.V."/>
            <person name="Vagvolgyi C."/>
            <person name="Papp T."/>
            <person name="Martin F.M."/>
            <person name="Miettinen O."/>
            <person name="Hibbett D.S."/>
            <person name="Nagy L.G."/>
        </authorList>
    </citation>
    <scope>NUCLEOTIDE SEQUENCE [LARGE SCALE GENOMIC DNA]</scope>
    <source>
        <strain evidence="2 3">CBS 962.96</strain>
    </source>
</reference>
<organism evidence="2 3">
    <name type="scientific">Dendrothele bispora (strain CBS 962.96)</name>
    <dbReference type="NCBI Taxonomy" id="1314807"/>
    <lineage>
        <taxon>Eukaryota</taxon>
        <taxon>Fungi</taxon>
        <taxon>Dikarya</taxon>
        <taxon>Basidiomycota</taxon>
        <taxon>Agaricomycotina</taxon>
        <taxon>Agaricomycetes</taxon>
        <taxon>Agaricomycetidae</taxon>
        <taxon>Agaricales</taxon>
        <taxon>Agaricales incertae sedis</taxon>
        <taxon>Dendrothele</taxon>
    </lineage>
</organism>
<dbReference type="InterPro" id="IPR051678">
    <property type="entry name" value="AGP_Transferase"/>
</dbReference>
<proteinExistence type="predicted"/>
<dbReference type="InterPro" id="IPR011009">
    <property type="entry name" value="Kinase-like_dom_sf"/>
</dbReference>
<gene>
    <name evidence="2" type="ORF">K435DRAFT_931155</name>
</gene>
<dbReference type="InterPro" id="IPR002575">
    <property type="entry name" value="Aminoglycoside_PTrfase"/>
</dbReference>
<dbReference type="Proteomes" id="UP000297245">
    <property type="component" value="Unassembled WGS sequence"/>
</dbReference>
<dbReference type="SUPFAM" id="SSF56112">
    <property type="entry name" value="Protein kinase-like (PK-like)"/>
    <property type="match status" value="1"/>
</dbReference>
<feature type="domain" description="Aminoglycoside phosphotransferase" evidence="1">
    <location>
        <begin position="56"/>
        <end position="258"/>
    </location>
</feature>
<dbReference type="EMBL" id="ML179098">
    <property type="protein sequence ID" value="THV00874.1"/>
    <property type="molecule type" value="Genomic_DNA"/>
</dbReference>
<evidence type="ECO:0000313" key="3">
    <source>
        <dbReference type="Proteomes" id="UP000297245"/>
    </source>
</evidence>
<dbReference type="Pfam" id="PF01636">
    <property type="entry name" value="APH"/>
    <property type="match status" value="1"/>
</dbReference>
<evidence type="ECO:0000313" key="2">
    <source>
        <dbReference type="EMBL" id="THV00874.1"/>
    </source>
</evidence>
<protein>
    <recommendedName>
        <fullName evidence="1">Aminoglycoside phosphotransferase domain-containing protein</fullName>
    </recommendedName>
</protein>
<evidence type="ECO:0000259" key="1">
    <source>
        <dbReference type="Pfam" id="PF01636"/>
    </source>
</evidence>
<accession>A0A4S8MFK2</accession>
<dbReference type="AlphaFoldDB" id="A0A4S8MFK2"/>
<name>A0A4S8MFK2_DENBC</name>
<dbReference type="PANTHER" id="PTHR21310">
    <property type="entry name" value="AMINOGLYCOSIDE PHOSPHOTRANSFERASE-RELATED-RELATED"/>
    <property type="match status" value="1"/>
</dbReference>
<keyword evidence="3" id="KW-1185">Reference proteome</keyword>
<dbReference type="OrthoDB" id="8300194at2759"/>
<dbReference type="PANTHER" id="PTHR21310:SF15">
    <property type="entry name" value="AMINOGLYCOSIDE PHOSPHOTRANSFERASE DOMAIN-CONTAINING PROTEIN"/>
    <property type="match status" value="1"/>
</dbReference>
<dbReference type="Gene3D" id="3.90.1200.10">
    <property type="match status" value="1"/>
</dbReference>